<dbReference type="Proteomes" id="UP000297649">
    <property type="component" value="Unassembled WGS sequence"/>
</dbReference>
<dbReference type="EMBL" id="RQHU01000023">
    <property type="protein sequence ID" value="TGN11580.1"/>
    <property type="molecule type" value="Genomic_DNA"/>
</dbReference>
<sequence>MSLLLLAQASCQSLTSPSGLREQPTSVSLVRYANIAGKNRHIRVAFVRNLKKSNLTNIQVLYILEIYESDS</sequence>
<keyword evidence="2" id="KW-1185">Reference proteome</keyword>
<organism evidence="1 2">
    <name type="scientific">Leptospira bandrabouensis</name>
    <dbReference type="NCBI Taxonomy" id="2484903"/>
    <lineage>
        <taxon>Bacteria</taxon>
        <taxon>Pseudomonadati</taxon>
        <taxon>Spirochaetota</taxon>
        <taxon>Spirochaetia</taxon>
        <taxon>Leptospirales</taxon>
        <taxon>Leptospiraceae</taxon>
        <taxon>Leptospira</taxon>
    </lineage>
</organism>
<accession>A0A6H3NL21</accession>
<evidence type="ECO:0000313" key="2">
    <source>
        <dbReference type="Proteomes" id="UP000297649"/>
    </source>
</evidence>
<evidence type="ECO:0000313" key="1">
    <source>
        <dbReference type="EMBL" id="TGN11580.1"/>
    </source>
</evidence>
<proteinExistence type="predicted"/>
<reference evidence="1" key="1">
    <citation type="journal article" date="2019" name="PLoS Negl. Trop. Dis.">
        <title>Revisiting the worldwide diversity of Leptospira species in the environment.</title>
        <authorList>
            <person name="Vincent A.T."/>
            <person name="Schiettekatte O."/>
            <person name="Bourhy P."/>
            <person name="Veyrier F.J."/>
            <person name="Picardeau M."/>
        </authorList>
    </citation>
    <scope>NUCLEOTIDE SEQUENCE [LARGE SCALE GENOMIC DNA]</scope>
    <source>
        <strain evidence="1">201601109</strain>
    </source>
</reference>
<protein>
    <submittedName>
        <fullName evidence="1">Uncharacterized protein</fullName>
    </submittedName>
</protein>
<comment type="caution">
    <text evidence="1">The sequence shown here is derived from an EMBL/GenBank/DDBJ whole genome shotgun (WGS) entry which is preliminary data.</text>
</comment>
<dbReference type="AlphaFoldDB" id="A0A6H3NL21"/>
<gene>
    <name evidence="1" type="ORF">EHR08_17195</name>
</gene>
<name>A0A6H3NL21_9LEPT</name>